<dbReference type="InterPro" id="IPR024747">
    <property type="entry name" value="Pyridox_Oxase-rel"/>
</dbReference>
<protein>
    <submittedName>
        <fullName evidence="1">Pyridoxamine 5'-phosphate oxidase family protein</fullName>
    </submittedName>
</protein>
<sequence length="165" mass="18955">MRRKDREMDKKFAFYVTDKCDYAVISMVTPDGVPYCLPITIARDEEIIYFHSALDGLKVDVLRENLNVCISCVGDTNKPDDKFTTEFESSIIRGKAFEVEDNAEKIHALKLICQRHSPNNMDNFDKATEKSLGRTGVWKVVIDSITGKRKKYDDDGKEMKFGRMK</sequence>
<dbReference type="Proteomes" id="UP000824159">
    <property type="component" value="Unassembled WGS sequence"/>
</dbReference>
<reference evidence="1" key="2">
    <citation type="journal article" date="2021" name="PeerJ">
        <title>Extensive microbial diversity within the chicken gut microbiome revealed by metagenomics and culture.</title>
        <authorList>
            <person name="Gilroy R."/>
            <person name="Ravi A."/>
            <person name="Getino M."/>
            <person name="Pursley I."/>
            <person name="Horton D.L."/>
            <person name="Alikhan N.F."/>
            <person name="Baker D."/>
            <person name="Gharbi K."/>
            <person name="Hall N."/>
            <person name="Watson M."/>
            <person name="Adriaenssens E.M."/>
            <person name="Foster-Nyarko E."/>
            <person name="Jarju S."/>
            <person name="Secka A."/>
            <person name="Antonio M."/>
            <person name="Oren A."/>
            <person name="Chaudhuri R.R."/>
            <person name="La Ragione R."/>
            <person name="Hildebrand F."/>
            <person name="Pallen M.J."/>
        </authorList>
    </citation>
    <scope>NUCLEOTIDE SEQUENCE</scope>
    <source>
        <strain evidence="1">CHK176-22527</strain>
    </source>
</reference>
<reference evidence="1" key="1">
    <citation type="submission" date="2020-10" db="EMBL/GenBank/DDBJ databases">
        <authorList>
            <person name="Gilroy R."/>
        </authorList>
    </citation>
    <scope>NUCLEOTIDE SEQUENCE</scope>
    <source>
        <strain evidence="1">CHK176-22527</strain>
    </source>
</reference>
<evidence type="ECO:0000313" key="2">
    <source>
        <dbReference type="Proteomes" id="UP000824159"/>
    </source>
</evidence>
<organism evidence="1 2">
    <name type="scientific">Candidatus Allocopromorpha excrementavium</name>
    <dbReference type="NCBI Taxonomy" id="2840741"/>
    <lineage>
        <taxon>Bacteria</taxon>
        <taxon>Bacillati</taxon>
        <taxon>Bacillota</taxon>
        <taxon>Clostridia</taxon>
        <taxon>Eubacteriales</taxon>
        <taxon>Eubacteriaceae</taxon>
        <taxon>Eubacteriaceae incertae sedis</taxon>
        <taxon>Candidatus Allocopromorpha</taxon>
    </lineage>
</organism>
<comment type="caution">
    <text evidence="1">The sequence shown here is derived from an EMBL/GenBank/DDBJ whole genome shotgun (WGS) entry which is preliminary data.</text>
</comment>
<dbReference type="PANTHER" id="PTHR34071">
    <property type="entry name" value="5-NITROIMIDAZOLE ANTIBIOTICS RESISTANCE PROTEIN, NIMA-FAMILY-RELATED PROTEIN-RELATED"/>
    <property type="match status" value="1"/>
</dbReference>
<name>A0A9D1HBK7_9FIRM</name>
<dbReference type="Gene3D" id="2.30.110.10">
    <property type="entry name" value="Electron Transport, Fmn-binding Protein, Chain A"/>
    <property type="match status" value="1"/>
</dbReference>
<dbReference type="SUPFAM" id="SSF50475">
    <property type="entry name" value="FMN-binding split barrel"/>
    <property type="match status" value="1"/>
</dbReference>
<dbReference type="EMBL" id="DVLX01000017">
    <property type="protein sequence ID" value="HIT98849.1"/>
    <property type="molecule type" value="Genomic_DNA"/>
</dbReference>
<proteinExistence type="predicted"/>
<dbReference type="Pfam" id="PF12900">
    <property type="entry name" value="Pyridox_ox_2"/>
    <property type="match status" value="1"/>
</dbReference>
<evidence type="ECO:0000313" key="1">
    <source>
        <dbReference type="EMBL" id="HIT98849.1"/>
    </source>
</evidence>
<accession>A0A9D1HBK7</accession>
<dbReference type="PANTHER" id="PTHR34071:SF2">
    <property type="entry name" value="FLAVIN-NUCLEOTIDE-BINDING PROTEIN"/>
    <property type="match status" value="1"/>
</dbReference>
<dbReference type="InterPro" id="IPR012349">
    <property type="entry name" value="Split_barrel_FMN-bd"/>
</dbReference>
<dbReference type="AlphaFoldDB" id="A0A9D1HBK7"/>
<gene>
    <name evidence="1" type="ORF">IAD12_01155</name>
</gene>